<evidence type="ECO:0000313" key="3">
    <source>
        <dbReference type="EMBL" id="SHE46243.1"/>
    </source>
</evidence>
<gene>
    <name evidence="3" type="ORF">SAMN02745190_00549</name>
</gene>
<dbReference type="InterPro" id="IPR006016">
    <property type="entry name" value="UspA"/>
</dbReference>
<proteinExistence type="inferred from homology"/>
<comment type="similarity">
    <text evidence="1">Belongs to the universal stress protein A family.</text>
</comment>
<dbReference type="Proteomes" id="UP000184404">
    <property type="component" value="Unassembled WGS sequence"/>
</dbReference>
<organism evidence="3 4">
    <name type="scientific">Schwartzia succinivorans DSM 10502</name>
    <dbReference type="NCBI Taxonomy" id="1123243"/>
    <lineage>
        <taxon>Bacteria</taxon>
        <taxon>Bacillati</taxon>
        <taxon>Bacillota</taxon>
        <taxon>Negativicutes</taxon>
        <taxon>Selenomonadales</taxon>
        <taxon>Selenomonadaceae</taxon>
        <taxon>Schwartzia</taxon>
    </lineage>
</organism>
<name>A0A1M4TP74_9FIRM</name>
<dbReference type="CDD" id="cd00293">
    <property type="entry name" value="USP-like"/>
    <property type="match status" value="1"/>
</dbReference>
<dbReference type="Pfam" id="PF00582">
    <property type="entry name" value="Usp"/>
    <property type="match status" value="2"/>
</dbReference>
<keyword evidence="4" id="KW-1185">Reference proteome</keyword>
<dbReference type="AlphaFoldDB" id="A0A1M4TP74"/>
<dbReference type="SUPFAM" id="SSF52402">
    <property type="entry name" value="Adenine nucleotide alpha hydrolases-like"/>
    <property type="match status" value="1"/>
</dbReference>
<evidence type="ECO:0000256" key="1">
    <source>
        <dbReference type="ARBA" id="ARBA00008791"/>
    </source>
</evidence>
<evidence type="ECO:0000313" key="4">
    <source>
        <dbReference type="Proteomes" id="UP000184404"/>
    </source>
</evidence>
<dbReference type="InterPro" id="IPR006015">
    <property type="entry name" value="Universal_stress_UspA"/>
</dbReference>
<dbReference type="Gene3D" id="3.40.50.620">
    <property type="entry name" value="HUPs"/>
    <property type="match status" value="2"/>
</dbReference>
<dbReference type="RefSeq" id="WP_072934631.1">
    <property type="nucleotide sequence ID" value="NZ_FQUG01000002.1"/>
</dbReference>
<dbReference type="STRING" id="1123243.SAMN02745190_00549"/>
<accession>A0A1M4TP74</accession>
<dbReference type="EMBL" id="FQUG01000002">
    <property type="protein sequence ID" value="SHE46243.1"/>
    <property type="molecule type" value="Genomic_DNA"/>
</dbReference>
<dbReference type="OrthoDB" id="9777884at2"/>
<feature type="domain" description="UspA" evidence="2">
    <location>
        <begin position="4"/>
        <end position="46"/>
    </location>
</feature>
<protein>
    <submittedName>
        <fullName evidence="3">Nucleotide-binding universal stress protein, UspA family</fullName>
    </submittedName>
</protein>
<evidence type="ECO:0000259" key="2">
    <source>
        <dbReference type="Pfam" id="PF00582"/>
    </source>
</evidence>
<dbReference type="InterPro" id="IPR014729">
    <property type="entry name" value="Rossmann-like_a/b/a_fold"/>
</dbReference>
<reference evidence="3 4" key="1">
    <citation type="submission" date="2016-11" db="EMBL/GenBank/DDBJ databases">
        <authorList>
            <person name="Jaros S."/>
            <person name="Januszkiewicz K."/>
            <person name="Wedrychowicz H."/>
        </authorList>
    </citation>
    <scope>NUCLEOTIDE SEQUENCE [LARGE SCALE GENOMIC DNA]</scope>
    <source>
        <strain evidence="3 4">DSM 10502</strain>
    </source>
</reference>
<dbReference type="PRINTS" id="PR01438">
    <property type="entry name" value="UNVRSLSTRESS"/>
</dbReference>
<dbReference type="PANTHER" id="PTHR46268">
    <property type="entry name" value="STRESS RESPONSE PROTEIN NHAX"/>
    <property type="match status" value="1"/>
</dbReference>
<dbReference type="PANTHER" id="PTHR46268:SF6">
    <property type="entry name" value="UNIVERSAL STRESS PROTEIN UP12"/>
    <property type="match status" value="1"/>
</dbReference>
<sequence length="127" mass="13443">MAAIQRILVPVDGSVSSAKAAEEAIFYADKCGAELHLLYVASEIQKDIPSSIIFDEISKNVPAGVIVQTHETAGNIADEILRTADDFAVSMIIMGSRGLGIFKGALIGSVSQQVVERSKVPVMIVKA</sequence>
<feature type="domain" description="UspA" evidence="2">
    <location>
        <begin position="61"/>
        <end position="126"/>
    </location>
</feature>